<feature type="transmembrane region" description="Helical" evidence="1">
    <location>
        <begin position="32"/>
        <end position="53"/>
    </location>
</feature>
<evidence type="ECO:0000256" key="1">
    <source>
        <dbReference type="SAM" id="Phobius"/>
    </source>
</evidence>
<evidence type="ECO:0000313" key="3">
    <source>
        <dbReference type="Proteomes" id="UP000267017"/>
    </source>
</evidence>
<comment type="caution">
    <text evidence="2">The sequence shown here is derived from an EMBL/GenBank/DDBJ whole genome shotgun (WGS) entry which is preliminary data.</text>
</comment>
<gene>
    <name evidence="2" type="ORF">EHV15_36185</name>
</gene>
<reference evidence="2 3" key="1">
    <citation type="submission" date="2018-11" db="EMBL/GenBank/DDBJ databases">
        <title>Genome sequencing of Paenibacillus sp. KCOM 3021 (= ChDC PVNT-B20).</title>
        <authorList>
            <person name="Kook J.-K."/>
            <person name="Park S.-N."/>
            <person name="Lim Y.K."/>
        </authorList>
    </citation>
    <scope>NUCLEOTIDE SEQUENCE [LARGE SCALE GENOMIC DNA]</scope>
    <source>
        <strain evidence="2 3">KCOM 3021</strain>
    </source>
</reference>
<dbReference type="OrthoDB" id="2629955at2"/>
<accession>A0A3P3T7X3</accession>
<protein>
    <submittedName>
        <fullName evidence="2">Uncharacterized protein</fullName>
    </submittedName>
</protein>
<name>A0A3P3T7X3_9BACL</name>
<keyword evidence="1" id="KW-1133">Transmembrane helix</keyword>
<sequence length="68" mass="7210">MLPAAVTVDFSGITLPFGVADMLATATSFLGIYGPWILLVLGVIFSPVLYGLVMRLMGHAAKKNQVKS</sequence>
<organism evidence="2 3">
    <name type="scientific">Paenibacillus oralis</name>
    <dbReference type="NCBI Taxonomy" id="2490856"/>
    <lineage>
        <taxon>Bacteria</taxon>
        <taxon>Bacillati</taxon>
        <taxon>Bacillota</taxon>
        <taxon>Bacilli</taxon>
        <taxon>Bacillales</taxon>
        <taxon>Paenibacillaceae</taxon>
        <taxon>Paenibacillus</taxon>
    </lineage>
</organism>
<dbReference type="EMBL" id="RRCN01000003">
    <property type="protein sequence ID" value="RRJ54002.1"/>
    <property type="molecule type" value="Genomic_DNA"/>
</dbReference>
<keyword evidence="3" id="KW-1185">Reference proteome</keyword>
<proteinExistence type="predicted"/>
<evidence type="ECO:0000313" key="2">
    <source>
        <dbReference type="EMBL" id="RRJ54002.1"/>
    </source>
</evidence>
<dbReference type="RefSeq" id="WP_128636109.1">
    <property type="nucleotide sequence ID" value="NZ_RRCN01000003.1"/>
</dbReference>
<keyword evidence="1" id="KW-0812">Transmembrane</keyword>
<dbReference type="AlphaFoldDB" id="A0A3P3T7X3"/>
<dbReference type="Proteomes" id="UP000267017">
    <property type="component" value="Unassembled WGS sequence"/>
</dbReference>
<keyword evidence="1" id="KW-0472">Membrane</keyword>